<evidence type="ECO:0000256" key="1">
    <source>
        <dbReference type="SAM" id="SignalP"/>
    </source>
</evidence>
<dbReference type="RefSeq" id="WP_019740161.1">
    <property type="nucleotide sequence ID" value="NZ_JYHE01000133.1"/>
</dbReference>
<evidence type="ECO:0000313" key="3">
    <source>
        <dbReference type="EMBL" id="KPX80273.1"/>
    </source>
</evidence>
<proteinExistence type="predicted"/>
<accession>A0A0P9UQ09</accession>
<dbReference type="Gene3D" id="1.20.1270.180">
    <property type="match status" value="1"/>
</dbReference>
<dbReference type="EMBL" id="LJQT01000458">
    <property type="protein sequence ID" value="KPX80273.1"/>
    <property type="molecule type" value="Genomic_DNA"/>
</dbReference>
<reference evidence="3 4" key="1">
    <citation type="submission" date="2015-09" db="EMBL/GenBank/DDBJ databases">
        <title>Genome announcement of multiple Pseudomonas syringae strains.</title>
        <authorList>
            <person name="Thakur S."/>
            <person name="Wang P.W."/>
            <person name="Gong Y."/>
            <person name="Weir B.S."/>
            <person name="Guttman D.S."/>
        </authorList>
    </citation>
    <scope>NUCLEOTIDE SEQUENCE [LARGE SCALE GENOMIC DNA]</scope>
    <source>
        <strain evidence="3 4">ICMP6289</strain>
    </source>
</reference>
<feature type="chain" id="PRO_5006169875" description="Lysozyme inhibitor LprI-like N-terminal domain-containing protein" evidence="1">
    <location>
        <begin position="20"/>
        <end position="132"/>
    </location>
</feature>
<dbReference type="Pfam" id="PF07007">
    <property type="entry name" value="LprI"/>
    <property type="match status" value="1"/>
</dbReference>
<feature type="signal peptide" evidence="1">
    <location>
        <begin position="1"/>
        <end position="19"/>
    </location>
</feature>
<gene>
    <name evidence="3" type="ORF">ALO64_02668</name>
</gene>
<dbReference type="Proteomes" id="UP000050455">
    <property type="component" value="Unassembled WGS sequence"/>
</dbReference>
<keyword evidence="1" id="KW-0732">Signal</keyword>
<keyword evidence="4" id="KW-1185">Reference proteome</keyword>
<organism evidence="3 4">
    <name type="scientific">Pseudomonas meliae</name>
    <dbReference type="NCBI Taxonomy" id="86176"/>
    <lineage>
        <taxon>Bacteria</taxon>
        <taxon>Pseudomonadati</taxon>
        <taxon>Pseudomonadota</taxon>
        <taxon>Gammaproteobacteria</taxon>
        <taxon>Pseudomonadales</taxon>
        <taxon>Pseudomonadaceae</taxon>
        <taxon>Pseudomonas</taxon>
    </lineage>
</organism>
<dbReference type="InterPro" id="IPR009739">
    <property type="entry name" value="LprI-like_N"/>
</dbReference>
<protein>
    <recommendedName>
        <fullName evidence="2">Lysozyme inhibitor LprI-like N-terminal domain-containing protein</fullName>
    </recommendedName>
</protein>
<comment type="caution">
    <text evidence="3">The sequence shown here is derived from an EMBL/GenBank/DDBJ whole genome shotgun (WGS) entry which is preliminary data.</text>
</comment>
<evidence type="ECO:0000259" key="2">
    <source>
        <dbReference type="Pfam" id="PF07007"/>
    </source>
</evidence>
<dbReference type="AlphaFoldDB" id="A0A0P9UQ09"/>
<dbReference type="PATRIC" id="fig|86176.4.peg.2909"/>
<name>A0A0P9UQ09_9PSED</name>
<evidence type="ECO:0000313" key="4">
    <source>
        <dbReference type="Proteomes" id="UP000050455"/>
    </source>
</evidence>
<sequence length="132" mass="14523">MRNTLIALAVMACANVVQAASSLDDCLKLAKTTNDSELCVAADSAVTDARLRKTFEYVVTHEEVAEAVKALRDAQLAWDKFRDLDCSAVSASYTGTYRGTAYQECLKSHAVERIKTLESWDPAHFESESNVE</sequence>
<feature type="domain" description="Lysozyme inhibitor LprI-like N-terminal" evidence="2">
    <location>
        <begin position="31"/>
        <end position="117"/>
    </location>
</feature>